<protein>
    <submittedName>
        <fullName evidence="1">Uncharacterized protein</fullName>
    </submittedName>
</protein>
<sequence>MRIVHDKDVPFIRSETQHREPNIEFKRLLQGTPGSPQNYEFTLAKSPGRFLSPRHHHNFDQIRLCLDGKFGDGKATDLAPGEVGYYGEGGYYSIDSTDSLVLLLQFGGANGDGFTSYSDLFRAYHEMTKLGEFRNGVFFRNQRTNLPPDVKPNQDGYEALWQHINGKPVTYREPRYRNPVIMNPAHAAALPDAEQAGVFRSTLGVFTERLIDITQIKVTEGAVLAESAPRAPKLGYVLSGEAETEGDRLIAGTAFEIATGETLHLTAQSDLHIQMITLPWFSDDELLQSRPTAAIV</sequence>
<accession>A0A9X3TVY9</accession>
<dbReference type="InterPro" id="IPR011051">
    <property type="entry name" value="RmlC_Cupin_sf"/>
</dbReference>
<dbReference type="Proteomes" id="UP001141619">
    <property type="component" value="Unassembled WGS sequence"/>
</dbReference>
<evidence type="ECO:0000313" key="1">
    <source>
        <dbReference type="EMBL" id="MDA5192564.1"/>
    </source>
</evidence>
<evidence type="ECO:0000313" key="2">
    <source>
        <dbReference type="Proteomes" id="UP001141619"/>
    </source>
</evidence>
<organism evidence="1 2">
    <name type="scientific">Govanella unica</name>
    <dbReference type="NCBI Taxonomy" id="2975056"/>
    <lineage>
        <taxon>Bacteria</taxon>
        <taxon>Pseudomonadati</taxon>
        <taxon>Pseudomonadota</taxon>
        <taxon>Alphaproteobacteria</taxon>
        <taxon>Emcibacterales</taxon>
        <taxon>Govanellaceae</taxon>
        <taxon>Govanella</taxon>
    </lineage>
</organism>
<dbReference type="RefSeq" id="WP_274942269.1">
    <property type="nucleotide sequence ID" value="NZ_JANWOI010000001.1"/>
</dbReference>
<proteinExistence type="predicted"/>
<dbReference type="EMBL" id="JANWOI010000001">
    <property type="protein sequence ID" value="MDA5192564.1"/>
    <property type="molecule type" value="Genomic_DNA"/>
</dbReference>
<dbReference type="AlphaFoldDB" id="A0A9X3TVY9"/>
<name>A0A9X3TVY9_9PROT</name>
<keyword evidence="2" id="KW-1185">Reference proteome</keyword>
<reference evidence="1" key="2">
    <citation type="journal article" date="2023" name="Syst. Appl. Microbiol.">
        <title>Govania unica gen. nov., sp. nov., a rare biosphere bacterium that represents a novel family in the class Alphaproteobacteria.</title>
        <authorList>
            <person name="Vandamme P."/>
            <person name="Peeters C."/>
            <person name="Hettiarachchi A."/>
            <person name="Cnockaert M."/>
            <person name="Carlier A."/>
        </authorList>
    </citation>
    <scope>NUCLEOTIDE SEQUENCE</scope>
    <source>
        <strain evidence="1">LMG 31809</strain>
    </source>
</reference>
<gene>
    <name evidence="1" type="ORF">NYP16_01145</name>
</gene>
<reference evidence="1" key="1">
    <citation type="submission" date="2022-08" db="EMBL/GenBank/DDBJ databases">
        <authorList>
            <person name="Vandamme P."/>
            <person name="Hettiarachchi A."/>
            <person name="Peeters C."/>
            <person name="Cnockaert M."/>
            <person name="Carlier A."/>
        </authorList>
    </citation>
    <scope>NUCLEOTIDE SEQUENCE</scope>
    <source>
        <strain evidence="1">LMG 31809</strain>
    </source>
</reference>
<comment type="caution">
    <text evidence="1">The sequence shown here is derived from an EMBL/GenBank/DDBJ whole genome shotgun (WGS) entry which is preliminary data.</text>
</comment>
<dbReference type="SUPFAM" id="SSF51182">
    <property type="entry name" value="RmlC-like cupins"/>
    <property type="match status" value="1"/>
</dbReference>